<dbReference type="EMBL" id="FOYO01000002">
    <property type="protein sequence ID" value="SFR64161.1"/>
    <property type="molecule type" value="Genomic_DNA"/>
</dbReference>
<dbReference type="PROSITE" id="PS00455">
    <property type="entry name" value="AMP_BINDING"/>
    <property type="match status" value="1"/>
</dbReference>
<keyword evidence="1" id="KW-0596">Phosphopantetheine</keyword>
<dbReference type="Pfam" id="PF00501">
    <property type="entry name" value="AMP-binding"/>
    <property type="match status" value="1"/>
</dbReference>
<gene>
    <name evidence="4" type="ORF">SAMN04488002_3650</name>
</gene>
<evidence type="ECO:0000313" key="5">
    <source>
        <dbReference type="Proteomes" id="UP000199658"/>
    </source>
</evidence>
<keyword evidence="5" id="KW-1185">Reference proteome</keyword>
<dbReference type="InterPro" id="IPR042099">
    <property type="entry name" value="ANL_N_sf"/>
</dbReference>
<proteinExistence type="predicted"/>
<keyword evidence="4" id="KW-0436">Ligase</keyword>
<feature type="domain" description="AMP-dependent synthetase/ligase" evidence="3">
    <location>
        <begin position="685"/>
        <end position="1002"/>
    </location>
</feature>
<reference evidence="5" key="1">
    <citation type="submission" date="2016-10" db="EMBL/GenBank/DDBJ databases">
        <authorList>
            <person name="Varghese N."/>
            <person name="Submissions S."/>
        </authorList>
    </citation>
    <scope>NUCLEOTIDE SEQUENCE [LARGE SCALE GENOMIC DNA]</scope>
    <source>
        <strain evidence="5">DSM 26921</strain>
    </source>
</reference>
<dbReference type="InterPro" id="IPR000873">
    <property type="entry name" value="AMP-dep_synth/lig_dom"/>
</dbReference>
<dbReference type="Proteomes" id="UP000199658">
    <property type="component" value="Unassembled WGS sequence"/>
</dbReference>
<evidence type="ECO:0000256" key="1">
    <source>
        <dbReference type="ARBA" id="ARBA00022450"/>
    </source>
</evidence>
<keyword evidence="2" id="KW-0597">Phosphoprotein</keyword>
<dbReference type="InterPro" id="IPR020845">
    <property type="entry name" value="AMP-binding_CS"/>
</dbReference>
<accession>A0A1I6IBW5</accession>
<evidence type="ECO:0000256" key="2">
    <source>
        <dbReference type="ARBA" id="ARBA00022553"/>
    </source>
</evidence>
<dbReference type="Gene3D" id="3.40.50.12780">
    <property type="entry name" value="N-terminal domain of ligase-like"/>
    <property type="match status" value="1"/>
</dbReference>
<dbReference type="PANTHER" id="PTHR44845">
    <property type="entry name" value="CARRIER DOMAIN-CONTAINING PROTEIN"/>
    <property type="match status" value="1"/>
</dbReference>
<dbReference type="RefSeq" id="WP_090220456.1">
    <property type="nucleotide sequence ID" value="NZ_FOYO01000002.1"/>
</dbReference>
<dbReference type="GO" id="GO:0016874">
    <property type="term" value="F:ligase activity"/>
    <property type="evidence" value="ECO:0007669"/>
    <property type="project" value="UniProtKB-KW"/>
</dbReference>
<organism evidence="4 5">
    <name type="scientific">Litoreibacter janthinus</name>
    <dbReference type="NCBI Taxonomy" id="670154"/>
    <lineage>
        <taxon>Bacteria</taxon>
        <taxon>Pseudomonadati</taxon>
        <taxon>Pseudomonadota</taxon>
        <taxon>Alphaproteobacteria</taxon>
        <taxon>Rhodobacterales</taxon>
        <taxon>Roseobacteraceae</taxon>
        <taxon>Litoreibacter</taxon>
    </lineage>
</organism>
<dbReference type="AlphaFoldDB" id="A0A1I6IBW5"/>
<evidence type="ECO:0000259" key="3">
    <source>
        <dbReference type="Pfam" id="PF00501"/>
    </source>
</evidence>
<dbReference type="SUPFAM" id="SSF56801">
    <property type="entry name" value="Acetyl-CoA synthetase-like"/>
    <property type="match status" value="1"/>
</dbReference>
<dbReference type="OrthoDB" id="9803968at2"/>
<dbReference type="InterPro" id="IPR045851">
    <property type="entry name" value="AMP-bd_C_sf"/>
</dbReference>
<sequence>MKGRPSEALIEAICSSFKAAALTEAPKPLPDNAYFDFRQSYAASRAAMVAVLLGHDETPEVQTVRRLLVAMSDNAPLATARGDDVGIQCRATLELLGQKRDAARSYWRDDYPRKTPAQEFARLMRRLELNDLDGFRAEKLTVEGLTPFQDQFLDYKWLERLQNRTEADQLGQKLVGAFPDEAIKSGVGFWNGFRGTGRPDTGLDAARSASDPLALDRSLQILKVNELFGEGLALVEENVETIATNLRLALSAASLVLASDRYYPDHRARLLEAAQSLPPVQQPSFFSRYGFGTETNLGALLHRHHDLGMVAFWSLPLFEAALGTVDFSALPDELCQHLPTLMQIDLRQVLDYDRPLADALDASGVCRGVEKSNAVGLLAKARLNTGETAVSEIRAALSAEAAAYLSRVRAEGRSLMLYSTHTARVGLANFAPSIVAADAGFNVMSVAGHAWVAAADVHEKAMTKLKAEGVEVQIINTQTEDAATQSSKFVDHLGAGGALTITNDGLLSPGTRGVVPWLLRPYVLKTYAAQLALAKGAAIAISTEWPDEDGALNLDIAPVDAPPLQGTLGTRSLWLTQRCARKIRAISATRQVPYVYGELDRFGGVPVGREVLSLEEWSANPETQTSLFGWVASKVKASAHPALIGPTDTLSFEQLQSYILRAVSMVVHFQADKPEHARSDRRAADQHRIALLLPKSAMAMAMAIASIVAGSLVTLIQDDLDTQSTQARLDDFSPDLIVASASAWGKVCAGAQRFQSSPVLICDDTGARDALDDILESFAPTTTLPAFAPNQPAVVVYTSGSEGVPKAAVLAANMHSEGTGLDVLTDLGAAPRVAYVGRWDTVLLLDLMACLRGGAAVCAPPSEDTILTADLYLNWCDEVGLTYLSAPASVWRGLVAARRWTSSAPKSLRGALLWGERIPAGIVADLEVTAPNLNLHCTFGATEFSYISFGDVNSELMSKISGSPGGKLSPGVTVRPVGDLEDSVQRASAIEVSGASAMIGYWSDVRLRDAIETAPEPRSVVVHDNVILREDGQIDLLGRSDSIIKISGRRVSIISIERAAETVDGVSRAIMFQSQTESGDRLAMAVEAASEDEIALAAGIKGAIKDQVGAYAAPQNILVLPSFPQLKSGKVDRRGLQQRLFGSATGFAADQAAVVDETETFDGDPTLAALGRWARDRGYWQGRIFDPDALMPDLTSIDVMELMLLFEERFDRAIAFERHQLQDLGSWRELAQLADEKFGQGVA</sequence>
<name>A0A1I6IBW5_9RHOB</name>
<dbReference type="PANTHER" id="PTHR44845:SF6">
    <property type="entry name" value="BETA-ALANINE-ACTIVATING ENZYME"/>
    <property type="match status" value="1"/>
</dbReference>
<evidence type="ECO:0000313" key="4">
    <source>
        <dbReference type="EMBL" id="SFR64161.1"/>
    </source>
</evidence>
<dbReference type="Gene3D" id="3.30.300.30">
    <property type="match status" value="1"/>
</dbReference>
<dbReference type="STRING" id="670154.SAMN04488002_3650"/>
<protein>
    <submittedName>
        <fullName evidence="4">Acyl-CoA synthetase (AMP-forming)/AMP-acid ligase II</fullName>
    </submittedName>
</protein>